<dbReference type="SMART" id="SM00964">
    <property type="entry name" value="STAT_int"/>
    <property type="match status" value="1"/>
</dbReference>
<dbReference type="CDD" id="cd10420">
    <property type="entry name" value="SH2_STAT5b"/>
    <property type="match status" value="1"/>
</dbReference>
<name>A0A3Q0GTE4_ALLSI</name>
<evidence type="ECO:0000256" key="3">
    <source>
        <dbReference type="ARBA" id="ARBA00004496"/>
    </source>
</evidence>
<evidence type="ECO:0000256" key="10">
    <source>
        <dbReference type="ARBA" id="ARBA00023159"/>
    </source>
</evidence>
<dbReference type="Gene3D" id="1.10.532.10">
    <property type="entry name" value="STAT transcription factor, N-terminal domain"/>
    <property type="match status" value="1"/>
</dbReference>
<evidence type="ECO:0000259" key="15">
    <source>
        <dbReference type="PROSITE" id="PS50001"/>
    </source>
</evidence>
<evidence type="ECO:0000256" key="1">
    <source>
        <dbReference type="ARBA" id="ARBA00002645"/>
    </source>
</evidence>
<dbReference type="InterPro" id="IPR046994">
    <property type="entry name" value="STAT5_CC"/>
</dbReference>
<evidence type="ECO:0000313" key="17">
    <source>
        <dbReference type="RefSeq" id="XP_025063064.1"/>
    </source>
</evidence>
<dbReference type="FunFam" id="3.30.505.10:FF:000025">
    <property type="entry name" value="Signal transducer and activator of transcription"/>
    <property type="match status" value="1"/>
</dbReference>
<keyword evidence="5 14" id="KW-0963">Cytoplasm</keyword>
<sequence>MHTDINEQLEPAGGQELSLTQPPVEQHLACSEPWLCGSRPSSSRGRPCGRCRHCTASTSLLRCGITCHSGLRAKHGRDSIDIDNPQDSIKATQLLDGLVQELQKKAEHQVGEDGFLLKIKLGNYATQLQNTYDRCPMDLVRCIRHILYHEQRLVREATNQSPSPAGSLVDTMSQKHLQINQIFEELRLFTQDTENELKKLQQTQEYFIIQYQENMRLQAQFSQLSQLGPQERMSRETTLQQKKASLEAWLHREAQTLQQYRVELAEKHQKTLQLLRKQQTTILDDELIQWKRRQQLAGNGGPPEGTLDMLQSWCEKLAEIIWQNRQQIRRAEHVCQHLPIPGPVEEMLGDLNSTITDIISALVTSTFIIEKQPPQVLKTQTKFAATVRLLVGGKLNVHMNPPQVKATIISEQQAKALLKNESTRNESSGEILNNCCVMEYHQATGTLSAHFRNMSLKRIKRSDRRGAESVTEEKFTILFESQFSVGGNELVFQVKTLSLPVVVIVHGSQDNNATATVLWDNAFAEPGRVPFAVPDKVLWPQLCEALNMKFKAEVQSNRGLTKENLVFLAQKLFNSTSNHLEDYNSMTVSWSQFNRENLPGRNYTFWQWFDGVMEVLKKHLKPHWNDGAILGFVNKQQAHDLLINKPDGTFLLRFSDSEIGGITIAWKFDSPERMFWNLMPFTTRDFSIRSLADRLGDLSYLIYVFPDRPKDEVFSKYYTPVPCESTPAKAVDGYVKPQIKQVVPEFATASGDSTPGSATYMDQAPSPAVGSQTHYNMYTQNPEAVLDPEGDFDLDDTMDVARHVEELLRRPMDHQWIPHAQS</sequence>
<dbReference type="InParanoid" id="A0A3Q0GTE4"/>
<evidence type="ECO:0000256" key="7">
    <source>
        <dbReference type="ARBA" id="ARBA00022999"/>
    </source>
</evidence>
<dbReference type="GO" id="GO:0003677">
    <property type="term" value="F:DNA binding"/>
    <property type="evidence" value="ECO:0007669"/>
    <property type="project" value="UniProtKB-KW"/>
</dbReference>
<keyword evidence="8 14" id="KW-0805">Transcription regulation</keyword>
<dbReference type="Gene3D" id="1.20.1050.20">
    <property type="entry name" value="STAT transcription factor, all-alpha domain"/>
    <property type="match status" value="1"/>
</dbReference>
<dbReference type="InterPro" id="IPR035886">
    <property type="entry name" value="STAT5b_SH2"/>
</dbReference>
<evidence type="ECO:0000256" key="2">
    <source>
        <dbReference type="ARBA" id="ARBA00004123"/>
    </source>
</evidence>
<keyword evidence="6 14" id="KW-0597">Phosphoprotein</keyword>
<evidence type="ECO:0000256" key="14">
    <source>
        <dbReference type="RuleBase" id="RU046415"/>
    </source>
</evidence>
<dbReference type="SMART" id="SM00252">
    <property type="entry name" value="SH2"/>
    <property type="match status" value="1"/>
</dbReference>
<dbReference type="Pfam" id="PF01017">
    <property type="entry name" value="STAT_alpha"/>
    <property type="match status" value="1"/>
</dbReference>
<gene>
    <name evidence="17" type="primary">LOC102380420</name>
</gene>
<dbReference type="SUPFAM" id="SSF47655">
    <property type="entry name" value="STAT"/>
    <property type="match status" value="1"/>
</dbReference>
<dbReference type="GO" id="GO:0005634">
    <property type="term" value="C:nucleus"/>
    <property type="evidence" value="ECO:0007669"/>
    <property type="project" value="UniProtKB-SubCell"/>
</dbReference>
<proteinExistence type="inferred from homology"/>
<dbReference type="Pfam" id="PF00017">
    <property type="entry name" value="SH2"/>
    <property type="match status" value="1"/>
</dbReference>
<comment type="subcellular location">
    <subcellularLocation>
        <location evidence="3 14">Cytoplasm</location>
    </subcellularLocation>
    <subcellularLocation>
        <location evidence="2 14">Nucleus</location>
    </subcellularLocation>
</comment>
<dbReference type="PANTHER" id="PTHR11801">
    <property type="entry name" value="SIGNAL TRANSDUCER AND ACTIVATOR OF TRANSCRIPTION"/>
    <property type="match status" value="1"/>
</dbReference>
<keyword evidence="16" id="KW-1185">Reference proteome</keyword>
<dbReference type="CDD" id="cd16849">
    <property type="entry name" value="STAT5_DBD"/>
    <property type="match status" value="1"/>
</dbReference>
<dbReference type="Gene3D" id="1.10.238.10">
    <property type="entry name" value="EF-hand"/>
    <property type="match status" value="1"/>
</dbReference>
<dbReference type="InterPro" id="IPR012345">
    <property type="entry name" value="STAT_TF_DNA-bd_N"/>
</dbReference>
<dbReference type="Pfam" id="PF02865">
    <property type="entry name" value="STAT_int"/>
    <property type="match status" value="1"/>
</dbReference>
<dbReference type="InterPro" id="IPR015988">
    <property type="entry name" value="STAT_TF_CC"/>
</dbReference>
<dbReference type="InterPro" id="IPR013800">
    <property type="entry name" value="STAT_TF_alpha"/>
</dbReference>
<dbReference type="STRING" id="38654.A0A3Q0GTE4"/>
<dbReference type="SUPFAM" id="SSF55550">
    <property type="entry name" value="SH2 domain"/>
    <property type="match status" value="1"/>
</dbReference>
<dbReference type="KEGG" id="asn:102380420"/>
<keyword evidence="9 14" id="KW-0238">DNA-binding</keyword>
<dbReference type="AlphaFoldDB" id="A0A3Q0GTE4"/>
<accession>A0A3Q0GTE4</accession>
<keyword evidence="12 14" id="KW-0539">Nucleus</keyword>
<dbReference type="RefSeq" id="XP_025063064.1">
    <property type="nucleotide sequence ID" value="XM_025207279.1"/>
</dbReference>
<dbReference type="InterPro" id="IPR036535">
    <property type="entry name" value="STAT_N_sf"/>
</dbReference>
<dbReference type="InterPro" id="IPR013799">
    <property type="entry name" value="STAT_TF_prot_interaction"/>
</dbReference>
<keyword evidence="11 14" id="KW-0804">Transcription</keyword>
<dbReference type="InterPro" id="IPR048988">
    <property type="entry name" value="STAT_linker"/>
</dbReference>
<dbReference type="Gene3D" id="2.60.40.630">
    <property type="entry name" value="STAT transcription factor, DNA-binding domain"/>
    <property type="match status" value="1"/>
</dbReference>
<dbReference type="SUPFAM" id="SSF49417">
    <property type="entry name" value="p53-like transcription factors"/>
    <property type="match status" value="1"/>
</dbReference>
<evidence type="ECO:0000256" key="9">
    <source>
        <dbReference type="ARBA" id="ARBA00023125"/>
    </source>
</evidence>
<keyword evidence="7 13" id="KW-0727">SH2 domain</keyword>
<evidence type="ECO:0000256" key="12">
    <source>
        <dbReference type="ARBA" id="ARBA00023242"/>
    </source>
</evidence>
<dbReference type="FunFam" id="2.60.40.630:FF:000002">
    <property type="entry name" value="Signal transducer and activator of transcription"/>
    <property type="match status" value="1"/>
</dbReference>
<evidence type="ECO:0000256" key="4">
    <source>
        <dbReference type="ARBA" id="ARBA00005586"/>
    </source>
</evidence>
<reference evidence="17" key="1">
    <citation type="submission" date="2025-08" db="UniProtKB">
        <authorList>
            <consortium name="RefSeq"/>
        </authorList>
    </citation>
    <scope>IDENTIFICATION</scope>
</reference>
<feature type="domain" description="SH2" evidence="15">
    <location>
        <begin position="624"/>
        <end position="721"/>
    </location>
</feature>
<dbReference type="InterPro" id="IPR035858">
    <property type="entry name" value="STAT5a/5b_DBD"/>
</dbReference>
<dbReference type="GO" id="GO:0003700">
    <property type="term" value="F:DNA-binding transcription factor activity"/>
    <property type="evidence" value="ECO:0007669"/>
    <property type="project" value="InterPro"/>
</dbReference>
<evidence type="ECO:0000256" key="11">
    <source>
        <dbReference type="ARBA" id="ARBA00023163"/>
    </source>
</evidence>
<dbReference type="InterPro" id="IPR000980">
    <property type="entry name" value="SH2"/>
</dbReference>
<dbReference type="CDD" id="cd16855">
    <property type="entry name" value="STAT5_CCD"/>
    <property type="match status" value="1"/>
</dbReference>
<protein>
    <recommendedName>
        <fullName evidence="14">Signal transducer and activator of transcription</fullName>
    </recommendedName>
</protein>
<dbReference type="InterPro" id="IPR036860">
    <property type="entry name" value="SH2_dom_sf"/>
</dbReference>
<evidence type="ECO:0000256" key="13">
    <source>
        <dbReference type="PROSITE-ProRule" id="PRU00191"/>
    </source>
</evidence>
<dbReference type="Gene3D" id="3.30.505.10">
    <property type="entry name" value="SH2 domain"/>
    <property type="match status" value="1"/>
</dbReference>
<keyword evidence="10 14" id="KW-0010">Activator</keyword>
<dbReference type="GeneID" id="102380420"/>
<evidence type="ECO:0000313" key="16">
    <source>
        <dbReference type="Proteomes" id="UP000189705"/>
    </source>
</evidence>
<dbReference type="FunFam" id="1.20.1050.20:FF:000002">
    <property type="entry name" value="Signal transducer and activator of transcription"/>
    <property type="match status" value="1"/>
</dbReference>
<organism evidence="16 17">
    <name type="scientific">Alligator sinensis</name>
    <name type="common">Chinese alligator</name>
    <dbReference type="NCBI Taxonomy" id="38654"/>
    <lineage>
        <taxon>Eukaryota</taxon>
        <taxon>Metazoa</taxon>
        <taxon>Chordata</taxon>
        <taxon>Craniata</taxon>
        <taxon>Vertebrata</taxon>
        <taxon>Euteleostomi</taxon>
        <taxon>Archelosauria</taxon>
        <taxon>Archosauria</taxon>
        <taxon>Crocodylia</taxon>
        <taxon>Alligatoridae</taxon>
        <taxon>Alligatorinae</taxon>
        <taxon>Alligator</taxon>
    </lineage>
</organism>
<dbReference type="GO" id="GO:0007166">
    <property type="term" value="P:cell surface receptor signaling pathway"/>
    <property type="evidence" value="ECO:0007669"/>
    <property type="project" value="UniProtKB-ARBA"/>
</dbReference>
<dbReference type="SUPFAM" id="SSF48092">
    <property type="entry name" value="Transcription factor STAT-4 N-domain"/>
    <property type="match status" value="1"/>
</dbReference>
<dbReference type="InterPro" id="IPR008967">
    <property type="entry name" value="p53-like_TF_DNA-bd_sf"/>
</dbReference>
<dbReference type="PROSITE" id="PS50001">
    <property type="entry name" value="SH2"/>
    <property type="match status" value="1"/>
</dbReference>
<dbReference type="FunFam" id="1.10.238.10:FF:000029">
    <property type="entry name" value="Signal transducer and transcription activator 6"/>
    <property type="match status" value="1"/>
</dbReference>
<dbReference type="GO" id="GO:0005829">
    <property type="term" value="C:cytosol"/>
    <property type="evidence" value="ECO:0007669"/>
    <property type="project" value="UniProtKB-ARBA"/>
</dbReference>
<dbReference type="Pfam" id="PF21354">
    <property type="entry name" value="STAT_linker"/>
    <property type="match status" value="1"/>
</dbReference>
<dbReference type="InterPro" id="IPR001217">
    <property type="entry name" value="STAT"/>
</dbReference>
<evidence type="ECO:0000256" key="5">
    <source>
        <dbReference type="ARBA" id="ARBA00022490"/>
    </source>
</evidence>
<comment type="similarity">
    <text evidence="4 14">Belongs to the transcription factor STAT family.</text>
</comment>
<comment type="function">
    <text evidence="1">Carries out a dual function: signal transduction and activation of transcription. Mediates cellular responses to the cytokine KITLG/SCF and other growth factors. Binds to the GAS element and activates PRL-induced transcription. Positively regulates hematopoietic/erythroid differentiation.</text>
</comment>
<dbReference type="InterPro" id="IPR013801">
    <property type="entry name" value="STAT_TF_DNA-bd"/>
</dbReference>
<evidence type="ECO:0000256" key="6">
    <source>
        <dbReference type="ARBA" id="ARBA00022553"/>
    </source>
</evidence>
<dbReference type="Pfam" id="PF02864">
    <property type="entry name" value="STAT_bind"/>
    <property type="match status" value="1"/>
</dbReference>
<dbReference type="Proteomes" id="UP000189705">
    <property type="component" value="Unplaced"/>
</dbReference>
<evidence type="ECO:0000256" key="8">
    <source>
        <dbReference type="ARBA" id="ARBA00023015"/>
    </source>
</evidence>